<evidence type="ECO:0000256" key="4">
    <source>
        <dbReference type="ARBA" id="ARBA00023136"/>
    </source>
</evidence>
<reference evidence="7 8" key="1">
    <citation type="submission" date="2018-11" db="EMBL/GenBank/DDBJ databases">
        <authorList>
            <consortium name="Pathogen Informatics"/>
        </authorList>
    </citation>
    <scope>NUCLEOTIDE SEQUENCE [LARGE SCALE GENOMIC DNA]</scope>
</reference>
<organism evidence="7 8">
    <name type="scientific">Strongylus vulgaris</name>
    <name type="common">Blood worm</name>
    <dbReference type="NCBI Taxonomy" id="40348"/>
    <lineage>
        <taxon>Eukaryota</taxon>
        <taxon>Metazoa</taxon>
        <taxon>Ecdysozoa</taxon>
        <taxon>Nematoda</taxon>
        <taxon>Chromadorea</taxon>
        <taxon>Rhabditida</taxon>
        <taxon>Rhabditina</taxon>
        <taxon>Rhabditomorpha</taxon>
        <taxon>Strongyloidea</taxon>
        <taxon>Strongylidae</taxon>
        <taxon>Strongylus</taxon>
    </lineage>
</organism>
<evidence type="ECO:0000256" key="2">
    <source>
        <dbReference type="ARBA" id="ARBA00022692"/>
    </source>
</evidence>
<keyword evidence="6" id="KW-0406">Ion transport</keyword>
<accession>A0A3P7JDZ3</accession>
<dbReference type="GO" id="GO:0005254">
    <property type="term" value="F:chloride channel activity"/>
    <property type="evidence" value="ECO:0007669"/>
    <property type="project" value="UniProtKB-KW"/>
</dbReference>
<keyword evidence="6" id="KW-0407">Ion channel</keyword>
<evidence type="ECO:0000256" key="6">
    <source>
        <dbReference type="RuleBase" id="RU363126"/>
    </source>
</evidence>
<dbReference type="Proteomes" id="UP000270094">
    <property type="component" value="Unassembled WGS sequence"/>
</dbReference>
<comment type="similarity">
    <text evidence="5 6">Belongs to the anion channel-forming bestrophin (TC 1.A.46) family. Calcium-sensitive chloride channel subfamily.</text>
</comment>
<keyword evidence="6" id="KW-0868">Chloride</keyword>
<keyword evidence="6" id="KW-0813">Transport</keyword>
<comment type="subcellular location">
    <subcellularLocation>
        <location evidence="6">Cell membrane</location>
        <topology evidence="6">Multi-pass membrane protein</topology>
    </subcellularLocation>
    <subcellularLocation>
        <location evidence="1">Membrane</location>
    </subcellularLocation>
</comment>
<sequence length="88" mass="10398">MPDIVKDRRMTNNRSKHQIQEHYKIPTKSLCEIQEKSNEKQLYARVAEALLNPLGEDDDDFECNYIIDRNITVPTTYCCFELFTTKIL</sequence>
<protein>
    <recommendedName>
        <fullName evidence="6">Bestrophin homolog</fullName>
    </recommendedName>
</protein>
<keyword evidence="3" id="KW-1133">Transmembrane helix</keyword>
<dbReference type="GO" id="GO:0034707">
    <property type="term" value="C:chloride channel complex"/>
    <property type="evidence" value="ECO:0007669"/>
    <property type="project" value="UniProtKB-KW"/>
</dbReference>
<dbReference type="OrthoDB" id="201595at2759"/>
<name>A0A3P7JDZ3_STRVU</name>
<keyword evidence="6" id="KW-0869">Chloride channel</keyword>
<evidence type="ECO:0000313" key="7">
    <source>
        <dbReference type="EMBL" id="VDM83800.1"/>
    </source>
</evidence>
<dbReference type="PANTHER" id="PTHR10736:SF0">
    <property type="entry name" value="BESTROPHIN HOMOLOG"/>
    <property type="match status" value="1"/>
</dbReference>
<evidence type="ECO:0000256" key="5">
    <source>
        <dbReference type="ARBA" id="ARBA00034769"/>
    </source>
</evidence>
<dbReference type="InterPro" id="IPR000615">
    <property type="entry name" value="Bestrophin"/>
</dbReference>
<proteinExistence type="inferred from homology"/>
<keyword evidence="8" id="KW-1185">Reference proteome</keyword>
<dbReference type="InterPro" id="IPR021134">
    <property type="entry name" value="Bestrophin-like"/>
</dbReference>
<dbReference type="PANTHER" id="PTHR10736">
    <property type="entry name" value="BESTROPHIN"/>
    <property type="match status" value="1"/>
</dbReference>
<dbReference type="AlphaFoldDB" id="A0A3P7JDZ3"/>
<evidence type="ECO:0000256" key="3">
    <source>
        <dbReference type="ARBA" id="ARBA00022989"/>
    </source>
</evidence>
<keyword evidence="6" id="KW-1003">Cell membrane</keyword>
<evidence type="ECO:0000313" key="8">
    <source>
        <dbReference type="Proteomes" id="UP000270094"/>
    </source>
</evidence>
<keyword evidence="4" id="KW-0472">Membrane</keyword>
<dbReference type="GO" id="GO:0005886">
    <property type="term" value="C:plasma membrane"/>
    <property type="evidence" value="ECO:0007669"/>
    <property type="project" value="UniProtKB-SubCell"/>
</dbReference>
<keyword evidence="2" id="KW-0812">Transmembrane</keyword>
<gene>
    <name evidence="7" type="ORF">SVUK_LOCUS18798</name>
</gene>
<comment type="function">
    <text evidence="6">Forms chloride channels.</text>
</comment>
<dbReference type="Pfam" id="PF01062">
    <property type="entry name" value="Bestrophin"/>
    <property type="match status" value="1"/>
</dbReference>
<evidence type="ECO:0000256" key="1">
    <source>
        <dbReference type="ARBA" id="ARBA00004370"/>
    </source>
</evidence>
<dbReference type="EMBL" id="UYYB01125393">
    <property type="protein sequence ID" value="VDM83800.1"/>
    <property type="molecule type" value="Genomic_DNA"/>
</dbReference>